<dbReference type="InParanoid" id="J0WLB6"/>
<dbReference type="InterPro" id="IPR043502">
    <property type="entry name" value="DNA/RNA_pol_sf"/>
</dbReference>
<evidence type="ECO:0000259" key="8">
    <source>
        <dbReference type="Pfam" id="PF17921"/>
    </source>
</evidence>
<dbReference type="OMA" id="LANCYHW"/>
<keyword evidence="2" id="KW-0548">Nucleotidyltransferase</keyword>
<dbReference type="AlphaFoldDB" id="J0WLB6"/>
<keyword evidence="4" id="KW-0255">Endonuclease</keyword>
<dbReference type="InterPro" id="IPR050951">
    <property type="entry name" value="Retrovirus_Pol_polyprotein"/>
</dbReference>
<gene>
    <name evidence="9" type="ORF">AURDEDRAFT_77601</name>
</gene>
<evidence type="ECO:0000256" key="2">
    <source>
        <dbReference type="ARBA" id="ARBA00022695"/>
    </source>
</evidence>
<keyword evidence="3" id="KW-0540">Nuclease</keyword>
<dbReference type="SUPFAM" id="SSF56672">
    <property type="entry name" value="DNA/RNA polymerases"/>
    <property type="match status" value="1"/>
</dbReference>
<dbReference type="eggNOG" id="KOG0017">
    <property type="taxonomic scope" value="Eukaryota"/>
</dbReference>
<dbReference type="OrthoDB" id="3095879at2759"/>
<organism evidence="9 10">
    <name type="scientific">Auricularia subglabra (strain TFB-10046 / SS5)</name>
    <name type="common">White-rot fungus</name>
    <name type="synonym">Auricularia delicata (strain TFB10046)</name>
    <dbReference type="NCBI Taxonomy" id="717982"/>
    <lineage>
        <taxon>Eukaryota</taxon>
        <taxon>Fungi</taxon>
        <taxon>Dikarya</taxon>
        <taxon>Basidiomycota</taxon>
        <taxon>Agaricomycotina</taxon>
        <taxon>Agaricomycetes</taxon>
        <taxon>Auriculariales</taxon>
        <taxon>Auriculariaceae</taxon>
        <taxon>Auricularia</taxon>
    </lineage>
</organism>
<dbReference type="CDD" id="cd09274">
    <property type="entry name" value="RNase_HI_RT_Ty3"/>
    <property type="match status" value="1"/>
</dbReference>
<dbReference type="Proteomes" id="UP000006514">
    <property type="component" value="Unassembled WGS sequence"/>
</dbReference>
<dbReference type="Pfam" id="PF17917">
    <property type="entry name" value="RT_RNaseH"/>
    <property type="match status" value="1"/>
</dbReference>
<keyword evidence="10" id="KW-1185">Reference proteome</keyword>
<dbReference type="GO" id="GO:0004519">
    <property type="term" value="F:endonuclease activity"/>
    <property type="evidence" value="ECO:0007669"/>
    <property type="project" value="UniProtKB-KW"/>
</dbReference>
<evidence type="ECO:0000256" key="3">
    <source>
        <dbReference type="ARBA" id="ARBA00022722"/>
    </source>
</evidence>
<accession>J0WLB6</accession>
<dbReference type="Gene3D" id="3.30.70.270">
    <property type="match status" value="1"/>
</dbReference>
<keyword evidence="5" id="KW-0378">Hydrolase</keyword>
<evidence type="ECO:0000256" key="6">
    <source>
        <dbReference type="ARBA" id="ARBA00022918"/>
    </source>
</evidence>
<feature type="non-terminal residue" evidence="9">
    <location>
        <position position="1"/>
    </location>
</feature>
<evidence type="ECO:0000256" key="4">
    <source>
        <dbReference type="ARBA" id="ARBA00022759"/>
    </source>
</evidence>
<evidence type="ECO:0000313" key="10">
    <source>
        <dbReference type="Proteomes" id="UP000006514"/>
    </source>
</evidence>
<evidence type="ECO:0000259" key="7">
    <source>
        <dbReference type="Pfam" id="PF17917"/>
    </source>
</evidence>
<dbReference type="Pfam" id="PF17921">
    <property type="entry name" value="Integrase_H2C2"/>
    <property type="match status" value="1"/>
</dbReference>
<dbReference type="InterPro" id="IPR041373">
    <property type="entry name" value="RT_RNaseH"/>
</dbReference>
<dbReference type="KEGG" id="adl:AURDEDRAFT_77601"/>
<reference evidence="10" key="1">
    <citation type="journal article" date="2012" name="Science">
        <title>The Paleozoic origin of enzymatic lignin decomposition reconstructed from 31 fungal genomes.</title>
        <authorList>
            <person name="Floudas D."/>
            <person name="Binder M."/>
            <person name="Riley R."/>
            <person name="Barry K."/>
            <person name="Blanchette R.A."/>
            <person name="Henrissat B."/>
            <person name="Martinez A.T."/>
            <person name="Otillar R."/>
            <person name="Spatafora J.W."/>
            <person name="Yadav J.S."/>
            <person name="Aerts A."/>
            <person name="Benoit I."/>
            <person name="Boyd A."/>
            <person name="Carlson A."/>
            <person name="Copeland A."/>
            <person name="Coutinho P.M."/>
            <person name="de Vries R.P."/>
            <person name="Ferreira P."/>
            <person name="Findley K."/>
            <person name="Foster B."/>
            <person name="Gaskell J."/>
            <person name="Glotzer D."/>
            <person name="Gorecki P."/>
            <person name="Heitman J."/>
            <person name="Hesse C."/>
            <person name="Hori C."/>
            <person name="Igarashi K."/>
            <person name="Jurgens J.A."/>
            <person name="Kallen N."/>
            <person name="Kersten P."/>
            <person name="Kohler A."/>
            <person name="Kuees U."/>
            <person name="Kumar T.K.A."/>
            <person name="Kuo A."/>
            <person name="LaButti K."/>
            <person name="Larrondo L.F."/>
            <person name="Lindquist E."/>
            <person name="Ling A."/>
            <person name="Lombard V."/>
            <person name="Lucas S."/>
            <person name="Lundell T."/>
            <person name="Martin R."/>
            <person name="McLaughlin D.J."/>
            <person name="Morgenstern I."/>
            <person name="Morin E."/>
            <person name="Murat C."/>
            <person name="Nagy L.G."/>
            <person name="Nolan M."/>
            <person name="Ohm R.A."/>
            <person name="Patyshakuliyeva A."/>
            <person name="Rokas A."/>
            <person name="Ruiz-Duenas F.J."/>
            <person name="Sabat G."/>
            <person name="Salamov A."/>
            <person name="Samejima M."/>
            <person name="Schmutz J."/>
            <person name="Slot J.C."/>
            <person name="St John F."/>
            <person name="Stenlid J."/>
            <person name="Sun H."/>
            <person name="Sun S."/>
            <person name="Syed K."/>
            <person name="Tsang A."/>
            <person name="Wiebenga A."/>
            <person name="Young D."/>
            <person name="Pisabarro A."/>
            <person name="Eastwood D.C."/>
            <person name="Martin F."/>
            <person name="Cullen D."/>
            <person name="Grigoriev I.V."/>
            <person name="Hibbett D.S."/>
        </authorList>
    </citation>
    <scope>NUCLEOTIDE SEQUENCE [LARGE SCALE GENOMIC DNA]</scope>
    <source>
        <strain evidence="10">TFB10046</strain>
    </source>
</reference>
<feature type="domain" description="Integrase zinc-binding" evidence="8">
    <location>
        <begin position="302"/>
        <end position="356"/>
    </location>
</feature>
<dbReference type="FunFam" id="1.10.340.70:FF:000001">
    <property type="entry name" value="Retrovirus-related Pol polyprotein from transposon gypsy-like Protein"/>
    <property type="match status" value="1"/>
</dbReference>
<sequence>WPQPCNVRDIQSFLGFANFYRRFVHGYSDIVVPLTRLTRKDAPWNFDFKCVHSFETLKKAFTCAPVLHHYDPALPRIVETDASDYVVASIFSHLLPDGTVHPVAFHSRTLTPTELNYDTHDKELLAIFESFQLWRHYLEGAETPIDVVTDHKNLEYFSTTKMLTRRQARWSEFLSQFNLLIRFRPGRLGGKPDALTHCYDVYLKRGDSGYASANPHNLRPVFTHEQLITSLRATYAEPIFLRAVSIMDTESLHNDIRAAYAADELAQSSLATLGSDDAPHWTKSADEFLLFKNRIYVPDSADLRLRVLRDKHDHPLAGHPGQNKTLKMISREYYWPDLRDFVRKYVQSCVTCGRNTSGNL</sequence>
<dbReference type="EMBL" id="JH688854">
    <property type="protein sequence ID" value="EJD32555.1"/>
    <property type="molecule type" value="Genomic_DNA"/>
</dbReference>
<evidence type="ECO:0000256" key="5">
    <source>
        <dbReference type="ARBA" id="ARBA00022801"/>
    </source>
</evidence>
<dbReference type="Gene3D" id="1.10.340.70">
    <property type="match status" value="1"/>
</dbReference>
<evidence type="ECO:0000313" key="9">
    <source>
        <dbReference type="EMBL" id="EJD32555.1"/>
    </source>
</evidence>
<proteinExistence type="predicted"/>
<dbReference type="GO" id="GO:0003964">
    <property type="term" value="F:RNA-directed DNA polymerase activity"/>
    <property type="evidence" value="ECO:0007669"/>
    <property type="project" value="UniProtKB-KW"/>
</dbReference>
<feature type="domain" description="Reverse transcriptase RNase H-like" evidence="7">
    <location>
        <begin position="71"/>
        <end position="177"/>
    </location>
</feature>
<keyword evidence="1" id="KW-0808">Transferase</keyword>
<name>J0WLB6_AURST</name>
<dbReference type="PANTHER" id="PTHR37984:SF5">
    <property type="entry name" value="PROTEIN NYNRIN-LIKE"/>
    <property type="match status" value="1"/>
</dbReference>
<evidence type="ECO:0000256" key="1">
    <source>
        <dbReference type="ARBA" id="ARBA00022679"/>
    </source>
</evidence>
<dbReference type="InterPro" id="IPR041588">
    <property type="entry name" value="Integrase_H2C2"/>
</dbReference>
<dbReference type="InterPro" id="IPR043128">
    <property type="entry name" value="Rev_trsase/Diguanyl_cyclase"/>
</dbReference>
<keyword evidence="6" id="KW-0695">RNA-directed DNA polymerase</keyword>
<dbReference type="PANTHER" id="PTHR37984">
    <property type="entry name" value="PROTEIN CBG26694"/>
    <property type="match status" value="1"/>
</dbReference>
<dbReference type="GO" id="GO:0016787">
    <property type="term" value="F:hydrolase activity"/>
    <property type="evidence" value="ECO:0007669"/>
    <property type="project" value="UniProtKB-KW"/>
</dbReference>
<protein>
    <submittedName>
        <fullName evidence="9">DNA/RNA polymerase</fullName>
    </submittedName>
</protein>
<dbReference type="FunFam" id="3.30.70.270:FF:000020">
    <property type="entry name" value="Transposon Tf2-6 polyprotein-like Protein"/>
    <property type="match status" value="1"/>
</dbReference>